<dbReference type="Proteomes" id="UP000236290">
    <property type="component" value="Unassembled WGS sequence"/>
</dbReference>
<dbReference type="Gene3D" id="2.40.30.10">
    <property type="entry name" value="Translation factors"/>
    <property type="match status" value="1"/>
</dbReference>
<evidence type="ECO:0000313" key="2">
    <source>
        <dbReference type="EMBL" id="PNP59274.1"/>
    </source>
</evidence>
<sequence>MLKLPISGDPTSSGLPMNHAVRAMQSPLVAVGTLDSKGRPWTTVWGGDVGCARPVAEDVLRFDSKVDIQHDPVFNALLGSDKGKAGHGVLQKDKKRKMMAALTIDLEGQDRVKLMGKMLAAMEGKDGRVRIAMDIEESLGNCPKYINRKKIVPNDANPVLISQRLPLPQEAVDLIGRADTLFLSSTNGKSMDTNNRGGPPGFVRIIQNNEDGVVLIYPEFSGNRLYQSLGNLKVNPLIGIVVPDFVTSDVLYLTGSATILVGKDASDLLVRTQLAVKINVTDARFVQSGLSFRGIPIEYSPYNPPPRYLVAEQIESTAKASQDSSDLSAKFLSREILTPTISRFTFKLSSQKPIPTWHAGQYITLDFAPQLYQGWSHMRDHDPQSLNDDFIRTFTVSNTPQETELQITVKKNGPATHLLWRHKADSPLKLSVLGFGPQESFRIPVQKASAESLASVFIAAGVGITPLLAQAPALIEAESDFDVLWSLRGEDLKLAVDSFERIDGLAARTKLFNTGDHCDSKLVKEVQNLGSEIAFQRLCEDDLRTLKGEERKFFLCTGPTLLQRVKGWLAGEQVVWEDFGY</sequence>
<reference evidence="2 3" key="1">
    <citation type="submission" date="2017-02" db="EMBL/GenBank/DDBJ databases">
        <title>Genomes of Trichoderma spp. with biocontrol activity.</title>
        <authorList>
            <person name="Gardiner D."/>
            <person name="Kazan K."/>
            <person name="Vos C."/>
            <person name="Harvey P."/>
        </authorList>
    </citation>
    <scope>NUCLEOTIDE SEQUENCE [LARGE SCALE GENOMIC DNA]</scope>
    <source>
        <strain evidence="2 3">Tr1</strain>
    </source>
</reference>
<name>A0A2K0UND0_TRIHA</name>
<evidence type="ECO:0000313" key="3">
    <source>
        <dbReference type="Proteomes" id="UP000236290"/>
    </source>
</evidence>
<dbReference type="EMBL" id="MTYI01000009">
    <property type="protein sequence ID" value="PNP59274.1"/>
    <property type="molecule type" value="Genomic_DNA"/>
</dbReference>
<feature type="domain" description="FAD-binding FR-type" evidence="1">
    <location>
        <begin position="324"/>
        <end position="444"/>
    </location>
</feature>
<dbReference type="InterPro" id="IPR012349">
    <property type="entry name" value="Split_barrel_FMN-bd"/>
</dbReference>
<dbReference type="PROSITE" id="PS51384">
    <property type="entry name" value="FAD_FR"/>
    <property type="match status" value="1"/>
</dbReference>
<gene>
    <name evidence="2" type="ORF">THARTR1_01020</name>
</gene>
<dbReference type="GO" id="GO:0016491">
    <property type="term" value="F:oxidoreductase activity"/>
    <property type="evidence" value="ECO:0007669"/>
    <property type="project" value="InterPro"/>
</dbReference>
<dbReference type="Gene3D" id="3.40.50.80">
    <property type="entry name" value="Nucleotide-binding domain of ferredoxin-NADP reductase (FNR) module"/>
    <property type="match status" value="1"/>
</dbReference>
<comment type="caution">
    <text evidence="2">The sequence shown here is derived from an EMBL/GenBank/DDBJ whole genome shotgun (WGS) entry which is preliminary data.</text>
</comment>
<dbReference type="InterPro" id="IPR017938">
    <property type="entry name" value="Riboflavin_synthase-like_b-brl"/>
</dbReference>
<dbReference type="SUPFAM" id="SSF52343">
    <property type="entry name" value="Ferredoxin reductase-like, C-terminal NADP-linked domain"/>
    <property type="match status" value="1"/>
</dbReference>
<dbReference type="Gene3D" id="2.30.110.10">
    <property type="entry name" value="Electron Transport, Fmn-binding Protein, Chain A"/>
    <property type="match status" value="1"/>
</dbReference>
<accession>A0A2K0UND0</accession>
<dbReference type="OrthoDB" id="436496at2759"/>
<proteinExistence type="predicted"/>
<dbReference type="PANTHER" id="PTHR42815">
    <property type="entry name" value="FAD-BINDING, PUTATIVE (AFU_ORTHOLOGUE AFUA_6G07600)-RELATED"/>
    <property type="match status" value="1"/>
</dbReference>
<protein>
    <recommendedName>
        <fullName evidence="1">FAD-binding FR-type domain-containing protein</fullName>
    </recommendedName>
</protein>
<dbReference type="AlphaFoldDB" id="A0A2K0UND0"/>
<dbReference type="SUPFAM" id="SSF63380">
    <property type="entry name" value="Riboflavin synthase domain-like"/>
    <property type="match status" value="1"/>
</dbReference>
<dbReference type="PANTHER" id="PTHR42815:SF2">
    <property type="entry name" value="FAD-BINDING, PUTATIVE (AFU_ORTHOLOGUE AFUA_6G07600)-RELATED"/>
    <property type="match status" value="1"/>
</dbReference>
<organism evidence="2 3">
    <name type="scientific">Trichoderma harzianum</name>
    <name type="common">Hypocrea lixii</name>
    <dbReference type="NCBI Taxonomy" id="5544"/>
    <lineage>
        <taxon>Eukaryota</taxon>
        <taxon>Fungi</taxon>
        <taxon>Dikarya</taxon>
        <taxon>Ascomycota</taxon>
        <taxon>Pezizomycotina</taxon>
        <taxon>Sordariomycetes</taxon>
        <taxon>Hypocreomycetidae</taxon>
        <taxon>Hypocreales</taxon>
        <taxon>Hypocreaceae</taxon>
        <taxon>Trichoderma</taxon>
    </lineage>
</organism>
<evidence type="ECO:0000259" key="1">
    <source>
        <dbReference type="PROSITE" id="PS51384"/>
    </source>
</evidence>
<dbReference type="InterPro" id="IPR017927">
    <property type="entry name" value="FAD-bd_FR_type"/>
</dbReference>
<dbReference type="InterPro" id="IPR039261">
    <property type="entry name" value="FNR_nucleotide-bd"/>
</dbReference>